<proteinExistence type="predicted"/>
<dbReference type="EMBL" id="GIKN01007797">
    <property type="protein sequence ID" value="NIE50070.1"/>
    <property type="molecule type" value="Transcribed_RNA"/>
</dbReference>
<name>A0A6G5AIP9_RHIMP</name>
<reference evidence="1" key="1">
    <citation type="submission" date="2020-03" db="EMBL/GenBank/DDBJ databases">
        <title>A transcriptome and proteome of the tick Rhipicephalus microplus shaped by the genetic composition of its hosts and developmental stage.</title>
        <authorList>
            <person name="Garcia G.R."/>
            <person name="Ribeiro J.M.C."/>
            <person name="Maruyama S.R."/>
            <person name="Gardinasse L.G."/>
            <person name="Nelson K."/>
            <person name="Ferreira B.R."/>
            <person name="Andrade T.G."/>
            <person name="Santos I.K.F.M."/>
        </authorList>
    </citation>
    <scope>NUCLEOTIDE SEQUENCE</scope>
    <source>
        <strain evidence="1">NSGR</strain>
        <tissue evidence="1">Salivary glands</tissue>
    </source>
</reference>
<evidence type="ECO:0000313" key="1">
    <source>
        <dbReference type="EMBL" id="NIE50070.1"/>
    </source>
</evidence>
<organism evidence="1">
    <name type="scientific">Rhipicephalus microplus</name>
    <name type="common">Cattle tick</name>
    <name type="synonym">Boophilus microplus</name>
    <dbReference type="NCBI Taxonomy" id="6941"/>
    <lineage>
        <taxon>Eukaryota</taxon>
        <taxon>Metazoa</taxon>
        <taxon>Ecdysozoa</taxon>
        <taxon>Arthropoda</taxon>
        <taxon>Chelicerata</taxon>
        <taxon>Arachnida</taxon>
        <taxon>Acari</taxon>
        <taxon>Parasitiformes</taxon>
        <taxon>Ixodida</taxon>
        <taxon>Ixodoidea</taxon>
        <taxon>Ixodidae</taxon>
        <taxon>Rhipicephalinae</taxon>
        <taxon>Rhipicephalus</taxon>
        <taxon>Boophilus</taxon>
    </lineage>
</organism>
<accession>A0A6G5AIP9</accession>
<dbReference type="AlphaFoldDB" id="A0A6G5AIP9"/>
<protein>
    <submittedName>
        <fullName evidence="1">Uncharacterized protein</fullName>
    </submittedName>
</protein>
<sequence>MQNEQFENIKIRDHLNHSKLMNRVQNYGILNLYGWQEEVENYTINTVPSLLKTLRNLLGDDRERRKVFVGIGYYLYNTSKAWAKLEDIAEHVITPAVDVPGVNDHNFDYALSRPVHNVAYQCLQEPGPVYSDYGEVLQHGQINLRQAIAHRSVRTADGRRHVLVETEAPNRQ</sequence>